<dbReference type="InParanoid" id="D5GLQ7"/>
<dbReference type="CDD" id="cd11058">
    <property type="entry name" value="CYP60B-like"/>
    <property type="match status" value="1"/>
</dbReference>
<evidence type="ECO:0000256" key="6">
    <source>
        <dbReference type="ARBA" id="ARBA00023004"/>
    </source>
</evidence>
<dbReference type="EMBL" id="FN430351">
    <property type="protein sequence ID" value="CAZ85474.1"/>
    <property type="molecule type" value="Genomic_DNA"/>
</dbReference>
<evidence type="ECO:0000313" key="12">
    <source>
        <dbReference type="Proteomes" id="UP000006911"/>
    </source>
</evidence>
<keyword evidence="6 8" id="KW-0408">Iron</keyword>
<dbReference type="KEGG" id="tml:GSTUM_00010358001"/>
<evidence type="ECO:0000256" key="8">
    <source>
        <dbReference type="PIRSR" id="PIRSR602401-1"/>
    </source>
</evidence>
<dbReference type="GO" id="GO:0016705">
    <property type="term" value="F:oxidoreductase activity, acting on paired donors, with incorporation or reduction of molecular oxygen"/>
    <property type="evidence" value="ECO:0007669"/>
    <property type="project" value="InterPro"/>
</dbReference>
<accession>D5GLQ7</accession>
<dbReference type="InterPro" id="IPR050121">
    <property type="entry name" value="Cytochrome_P450_monoxygenase"/>
</dbReference>
<evidence type="ECO:0000256" key="5">
    <source>
        <dbReference type="ARBA" id="ARBA00023002"/>
    </source>
</evidence>
<dbReference type="GO" id="GO:0004497">
    <property type="term" value="F:monooxygenase activity"/>
    <property type="evidence" value="ECO:0007669"/>
    <property type="project" value="UniProtKB-KW"/>
</dbReference>
<evidence type="ECO:0000256" key="10">
    <source>
        <dbReference type="SAM" id="Phobius"/>
    </source>
</evidence>
<dbReference type="GO" id="GO:0020037">
    <property type="term" value="F:heme binding"/>
    <property type="evidence" value="ECO:0007669"/>
    <property type="project" value="InterPro"/>
</dbReference>
<dbReference type="PANTHER" id="PTHR24305:SF29">
    <property type="entry name" value="BENZOATE-PARA-HYDROXYLASE"/>
    <property type="match status" value="1"/>
</dbReference>
<keyword evidence="10" id="KW-0472">Membrane</keyword>
<dbReference type="InterPro" id="IPR002401">
    <property type="entry name" value="Cyt_P450_E_grp-I"/>
</dbReference>
<dbReference type="PRINTS" id="PR00385">
    <property type="entry name" value="P450"/>
</dbReference>
<dbReference type="RefSeq" id="XP_002841283.1">
    <property type="nucleotide sequence ID" value="XM_002841237.1"/>
</dbReference>
<gene>
    <name evidence="11" type="ORF">GSTUM_00010358001</name>
</gene>
<comment type="cofactor">
    <cofactor evidence="1 8">
        <name>heme</name>
        <dbReference type="ChEBI" id="CHEBI:30413"/>
    </cofactor>
</comment>
<sequence>MATLHRFEGAALLVQQVVKDVPAWKLCAYVTLLFPLYAITMGIYNLFFHPLRNFPGPKKAALSNIWYSYIWLSGRYPHIIHALHEKYGSVVRVAPNQLSYNTSSSWKDIYTNYGNRQTFRKNSLYDRDKLDPVTNISREPDPVKHNQIKRLFSNAFSMKSLTEQEPIVQEYVDLLVSQIGKHGTGEDGLDMTKWYNYCTFDIIGDLAFGEGFDATKEGKTPPLPTSNSPTSVYAISFINVTGRFPWLSKFVPSITPAEIVERRQRHINYGRDKVNRRVKSDNKRKDFLTNVLENYRDQISDAELYSNAQVFIVAGSETSATTLSGLTYYILRNPRTYQRLVSEITSSFTSYSEINSVTAGRLEYVGAVINETLRMYPPVPIGLPRLSPGETVDGQFIPKGALVSTSPWASGHCSKNFHDPWTFKPERWLDGECEEKDIREASQPFSLGPRGCLGRNLALMELRLIICKMLFTYHLELLDTKLDWERDSTAYILWVKPDLRVRLHRR</sequence>
<name>D5GLQ7_TUBMM</name>
<dbReference type="InterPro" id="IPR001128">
    <property type="entry name" value="Cyt_P450"/>
</dbReference>
<evidence type="ECO:0000256" key="7">
    <source>
        <dbReference type="ARBA" id="ARBA00023033"/>
    </source>
</evidence>
<dbReference type="PANTHER" id="PTHR24305">
    <property type="entry name" value="CYTOCHROME P450"/>
    <property type="match status" value="1"/>
</dbReference>
<dbReference type="PROSITE" id="PS00086">
    <property type="entry name" value="CYTOCHROME_P450"/>
    <property type="match status" value="1"/>
</dbReference>
<feature type="transmembrane region" description="Helical" evidence="10">
    <location>
        <begin position="28"/>
        <end position="48"/>
    </location>
</feature>
<feature type="binding site" description="axial binding residue" evidence="8">
    <location>
        <position position="452"/>
    </location>
    <ligand>
        <name>heme</name>
        <dbReference type="ChEBI" id="CHEBI:30413"/>
    </ligand>
    <ligandPart>
        <name>Fe</name>
        <dbReference type="ChEBI" id="CHEBI:18248"/>
    </ligandPart>
</feature>
<keyword evidence="10" id="KW-1133">Transmembrane helix</keyword>
<evidence type="ECO:0000313" key="11">
    <source>
        <dbReference type="EMBL" id="CAZ85474.1"/>
    </source>
</evidence>
<keyword evidence="4 8" id="KW-0479">Metal-binding</keyword>
<dbReference type="GeneID" id="9186458"/>
<dbReference type="AlphaFoldDB" id="D5GLQ7"/>
<dbReference type="eggNOG" id="KOG0158">
    <property type="taxonomic scope" value="Eukaryota"/>
</dbReference>
<evidence type="ECO:0000256" key="9">
    <source>
        <dbReference type="RuleBase" id="RU000461"/>
    </source>
</evidence>
<dbReference type="InterPro" id="IPR017972">
    <property type="entry name" value="Cyt_P450_CS"/>
</dbReference>
<evidence type="ECO:0000256" key="2">
    <source>
        <dbReference type="ARBA" id="ARBA00010617"/>
    </source>
</evidence>
<comment type="similarity">
    <text evidence="2 9">Belongs to the cytochrome P450 family.</text>
</comment>
<dbReference type="Gene3D" id="1.10.630.10">
    <property type="entry name" value="Cytochrome P450"/>
    <property type="match status" value="1"/>
</dbReference>
<dbReference type="STRING" id="656061.D5GLQ7"/>
<dbReference type="GO" id="GO:0005506">
    <property type="term" value="F:iron ion binding"/>
    <property type="evidence" value="ECO:0007669"/>
    <property type="project" value="InterPro"/>
</dbReference>
<dbReference type="Proteomes" id="UP000006911">
    <property type="component" value="Unassembled WGS sequence"/>
</dbReference>
<dbReference type="HOGENOM" id="CLU_001570_14_11_1"/>
<keyword evidence="3 8" id="KW-0349">Heme</keyword>
<keyword evidence="5 9" id="KW-0560">Oxidoreductase</keyword>
<proteinExistence type="inferred from homology"/>
<keyword evidence="12" id="KW-1185">Reference proteome</keyword>
<dbReference type="PRINTS" id="PR00463">
    <property type="entry name" value="EP450I"/>
</dbReference>
<keyword evidence="7 9" id="KW-0503">Monooxygenase</keyword>
<dbReference type="OMA" id="GWMELQT"/>
<dbReference type="SUPFAM" id="SSF48264">
    <property type="entry name" value="Cytochrome P450"/>
    <property type="match status" value="1"/>
</dbReference>
<reference evidence="11 12" key="1">
    <citation type="journal article" date="2010" name="Nature">
        <title>Perigord black truffle genome uncovers evolutionary origins and mechanisms of symbiosis.</title>
        <authorList>
            <person name="Martin F."/>
            <person name="Kohler A."/>
            <person name="Murat C."/>
            <person name="Balestrini R."/>
            <person name="Coutinho P.M."/>
            <person name="Jaillon O."/>
            <person name="Montanini B."/>
            <person name="Morin E."/>
            <person name="Noel B."/>
            <person name="Percudani R."/>
            <person name="Porcel B."/>
            <person name="Rubini A."/>
            <person name="Amicucci A."/>
            <person name="Amselem J."/>
            <person name="Anthouard V."/>
            <person name="Arcioni S."/>
            <person name="Artiguenave F."/>
            <person name="Aury J.M."/>
            <person name="Ballario P."/>
            <person name="Bolchi A."/>
            <person name="Brenna A."/>
            <person name="Brun A."/>
            <person name="Buee M."/>
            <person name="Cantarel B."/>
            <person name="Chevalier G."/>
            <person name="Couloux A."/>
            <person name="Da Silva C."/>
            <person name="Denoeud F."/>
            <person name="Duplessis S."/>
            <person name="Ghignone S."/>
            <person name="Hilselberger B."/>
            <person name="Iotti M."/>
            <person name="Marcais B."/>
            <person name="Mello A."/>
            <person name="Miranda M."/>
            <person name="Pacioni G."/>
            <person name="Quesneville H."/>
            <person name="Riccioni C."/>
            <person name="Ruotolo R."/>
            <person name="Splivallo R."/>
            <person name="Stocchi V."/>
            <person name="Tisserant E."/>
            <person name="Viscomi A.R."/>
            <person name="Zambonelli A."/>
            <person name="Zampieri E."/>
            <person name="Henrissat B."/>
            <person name="Lebrun M.H."/>
            <person name="Paolocci F."/>
            <person name="Bonfante P."/>
            <person name="Ottonello S."/>
            <person name="Wincker P."/>
        </authorList>
    </citation>
    <scope>NUCLEOTIDE SEQUENCE [LARGE SCALE GENOMIC DNA]</scope>
    <source>
        <strain evidence="11 12">Mel28</strain>
    </source>
</reference>
<dbReference type="Pfam" id="PF00067">
    <property type="entry name" value="p450"/>
    <property type="match status" value="1"/>
</dbReference>
<keyword evidence="10" id="KW-0812">Transmembrane</keyword>
<evidence type="ECO:0000256" key="1">
    <source>
        <dbReference type="ARBA" id="ARBA00001971"/>
    </source>
</evidence>
<evidence type="ECO:0000256" key="3">
    <source>
        <dbReference type="ARBA" id="ARBA00022617"/>
    </source>
</evidence>
<organism evidence="11 12">
    <name type="scientific">Tuber melanosporum (strain Mel28)</name>
    <name type="common">Perigord black truffle</name>
    <dbReference type="NCBI Taxonomy" id="656061"/>
    <lineage>
        <taxon>Eukaryota</taxon>
        <taxon>Fungi</taxon>
        <taxon>Dikarya</taxon>
        <taxon>Ascomycota</taxon>
        <taxon>Pezizomycotina</taxon>
        <taxon>Pezizomycetes</taxon>
        <taxon>Pezizales</taxon>
        <taxon>Tuberaceae</taxon>
        <taxon>Tuber</taxon>
    </lineage>
</organism>
<dbReference type="InterPro" id="IPR036396">
    <property type="entry name" value="Cyt_P450_sf"/>
</dbReference>
<protein>
    <submittedName>
        <fullName evidence="11">(Perigord truffle) hypothetical protein</fullName>
    </submittedName>
</protein>
<evidence type="ECO:0000256" key="4">
    <source>
        <dbReference type="ARBA" id="ARBA00022723"/>
    </source>
</evidence>